<dbReference type="CDD" id="cd06257">
    <property type="entry name" value="DnaJ"/>
    <property type="match status" value="1"/>
</dbReference>
<name>A0A401H242_9APHY</name>
<dbReference type="InParanoid" id="A0A401H242"/>
<keyword evidence="4" id="KW-1185">Reference proteome</keyword>
<dbReference type="Proteomes" id="UP000287166">
    <property type="component" value="Unassembled WGS sequence"/>
</dbReference>
<dbReference type="InterPro" id="IPR052763">
    <property type="entry name" value="DnaJ_C4"/>
</dbReference>
<dbReference type="AlphaFoldDB" id="A0A401H242"/>
<dbReference type="PANTHER" id="PTHR44825">
    <property type="match status" value="1"/>
</dbReference>
<dbReference type="PANTHER" id="PTHR44825:SF1">
    <property type="entry name" value="DNAJ HOMOLOG SUBFAMILY C MEMBER 4"/>
    <property type="match status" value="1"/>
</dbReference>
<dbReference type="RefSeq" id="XP_027619397.1">
    <property type="nucleotide sequence ID" value="XM_027763596.1"/>
</dbReference>
<feature type="region of interest" description="Disordered" evidence="1">
    <location>
        <begin position="282"/>
        <end position="302"/>
    </location>
</feature>
<accession>A0A401H242</accession>
<organism evidence="3 4">
    <name type="scientific">Sparassis crispa</name>
    <dbReference type="NCBI Taxonomy" id="139825"/>
    <lineage>
        <taxon>Eukaryota</taxon>
        <taxon>Fungi</taxon>
        <taxon>Dikarya</taxon>
        <taxon>Basidiomycota</taxon>
        <taxon>Agaricomycotina</taxon>
        <taxon>Agaricomycetes</taxon>
        <taxon>Polyporales</taxon>
        <taxon>Sparassidaceae</taxon>
        <taxon>Sparassis</taxon>
    </lineage>
</organism>
<evidence type="ECO:0000256" key="1">
    <source>
        <dbReference type="SAM" id="MobiDB-lite"/>
    </source>
</evidence>
<dbReference type="PROSITE" id="PS50076">
    <property type="entry name" value="DNAJ_2"/>
    <property type="match status" value="1"/>
</dbReference>
<protein>
    <recommendedName>
        <fullName evidence="2">J domain-containing protein</fullName>
    </recommendedName>
</protein>
<dbReference type="SUPFAM" id="SSF46565">
    <property type="entry name" value="Chaperone J-domain"/>
    <property type="match status" value="1"/>
</dbReference>
<feature type="compositionally biased region" description="Low complexity" evidence="1">
    <location>
        <begin position="41"/>
        <end position="55"/>
    </location>
</feature>
<sequence length="328" mass="36679">MQFLSSSYFHLPIDEDEDGAHAESSKHISWAPADDLDSDSDGSLPSSSSSSSLHSQYGPTPPPARTNKAVINQILNENDLYRILGISRTARIDKLSLRRAYLARSKACHPDKFPNNPEATRAFQKVSLAYNVLSKPSSKRSYDSRSPNSSYDIFAARPYPPPEETFRSVVIGVFNDLLDGDLEMIRTLLRTVNDMNPALRLGEEGINSVLFTLQSIRERALTCRTCVLALHTELTRLLEVQRAFRDLSYFDLRRRSCLTIRLARLTVALPIALEQALRAQRDEEYAPDRPRDGVGPGPGDGSALLNRRVATLLRGLVIVLERMERILG</sequence>
<dbReference type="PRINTS" id="PR00625">
    <property type="entry name" value="JDOMAIN"/>
</dbReference>
<dbReference type="Gene3D" id="1.10.287.110">
    <property type="entry name" value="DnaJ domain"/>
    <property type="match status" value="1"/>
</dbReference>
<evidence type="ECO:0000313" key="4">
    <source>
        <dbReference type="Proteomes" id="UP000287166"/>
    </source>
</evidence>
<feature type="region of interest" description="Disordered" evidence="1">
    <location>
        <begin position="19"/>
        <end position="66"/>
    </location>
</feature>
<comment type="caution">
    <text evidence="3">The sequence shown here is derived from an EMBL/GenBank/DDBJ whole genome shotgun (WGS) entry which is preliminary data.</text>
</comment>
<dbReference type="InterPro" id="IPR001623">
    <property type="entry name" value="DnaJ_domain"/>
</dbReference>
<dbReference type="SMART" id="SM00271">
    <property type="entry name" value="DnaJ"/>
    <property type="match status" value="1"/>
</dbReference>
<feature type="compositionally biased region" description="Basic and acidic residues" evidence="1">
    <location>
        <begin position="282"/>
        <end position="292"/>
    </location>
</feature>
<reference evidence="3 4" key="1">
    <citation type="journal article" date="2018" name="Sci. Rep.">
        <title>Genome sequence of the cauliflower mushroom Sparassis crispa (Hanabiratake) and its association with beneficial usage.</title>
        <authorList>
            <person name="Kiyama R."/>
            <person name="Furutani Y."/>
            <person name="Kawaguchi K."/>
            <person name="Nakanishi T."/>
        </authorList>
    </citation>
    <scope>NUCLEOTIDE SEQUENCE [LARGE SCALE GENOMIC DNA]</scope>
</reference>
<dbReference type="OrthoDB" id="259708at2759"/>
<proteinExistence type="predicted"/>
<feature type="domain" description="J" evidence="2">
    <location>
        <begin position="79"/>
        <end position="146"/>
    </location>
</feature>
<dbReference type="Pfam" id="PF00226">
    <property type="entry name" value="DnaJ"/>
    <property type="match status" value="1"/>
</dbReference>
<dbReference type="STRING" id="139825.A0A401H242"/>
<gene>
    <name evidence="3" type="ORF">SCP_1303000</name>
</gene>
<dbReference type="EMBL" id="BFAD01000013">
    <property type="protein sequence ID" value="GBE88484.1"/>
    <property type="molecule type" value="Genomic_DNA"/>
</dbReference>
<dbReference type="GeneID" id="38785401"/>
<evidence type="ECO:0000259" key="2">
    <source>
        <dbReference type="PROSITE" id="PS50076"/>
    </source>
</evidence>
<dbReference type="InterPro" id="IPR036869">
    <property type="entry name" value="J_dom_sf"/>
</dbReference>
<evidence type="ECO:0000313" key="3">
    <source>
        <dbReference type="EMBL" id="GBE88484.1"/>
    </source>
</evidence>